<comment type="subcellular location">
    <subcellularLocation>
        <location evidence="1">Membrane</location>
        <topology evidence="1">Multi-pass membrane protein</topology>
    </subcellularLocation>
</comment>
<reference evidence="12 13" key="1">
    <citation type="submission" date="2011-10" db="EMBL/GenBank/DDBJ databases">
        <authorList>
            <person name="Genoscope - CEA"/>
        </authorList>
    </citation>
    <scope>NUCLEOTIDE SEQUENCE [LARGE SCALE GENOMIC DNA]</scope>
    <source>
        <strain evidence="12 13">RCC 1105</strain>
    </source>
</reference>
<evidence type="ECO:0000256" key="3">
    <source>
        <dbReference type="ARBA" id="ARBA00022448"/>
    </source>
</evidence>
<evidence type="ECO:0000259" key="11">
    <source>
        <dbReference type="Pfam" id="PF07885"/>
    </source>
</evidence>
<evidence type="ECO:0000256" key="2">
    <source>
        <dbReference type="ARBA" id="ARBA00010159"/>
    </source>
</evidence>
<evidence type="ECO:0000256" key="8">
    <source>
        <dbReference type="ARBA" id="ARBA00023303"/>
    </source>
</evidence>
<evidence type="ECO:0000256" key="9">
    <source>
        <dbReference type="SAM" id="MobiDB-lite"/>
    </source>
</evidence>
<protein>
    <submittedName>
        <fullName evidence="12">Potassium channel protein</fullName>
    </submittedName>
</protein>
<dbReference type="GO" id="GO:0030322">
    <property type="term" value="P:stabilization of membrane potential"/>
    <property type="evidence" value="ECO:0007669"/>
    <property type="project" value="TreeGrafter"/>
</dbReference>
<evidence type="ECO:0000256" key="10">
    <source>
        <dbReference type="SAM" id="Phobius"/>
    </source>
</evidence>
<keyword evidence="8 12" id="KW-0407">Ion channel</keyword>
<evidence type="ECO:0000313" key="13">
    <source>
        <dbReference type="Proteomes" id="UP000198341"/>
    </source>
</evidence>
<feature type="domain" description="Potassium channel" evidence="11">
    <location>
        <begin position="112"/>
        <end position="185"/>
    </location>
</feature>
<keyword evidence="7 10" id="KW-0472">Membrane</keyword>
<evidence type="ECO:0000256" key="4">
    <source>
        <dbReference type="ARBA" id="ARBA00022692"/>
    </source>
</evidence>
<dbReference type="Pfam" id="PF07885">
    <property type="entry name" value="Ion_trans_2"/>
    <property type="match status" value="2"/>
</dbReference>
<dbReference type="SUPFAM" id="SSF81324">
    <property type="entry name" value="Voltage-gated potassium channels"/>
    <property type="match status" value="2"/>
</dbReference>
<feature type="transmembrane region" description="Helical" evidence="10">
    <location>
        <begin position="161"/>
        <end position="178"/>
    </location>
</feature>
<dbReference type="KEGG" id="bpg:Bathy05g05110"/>
<keyword evidence="4 10" id="KW-0812">Transmembrane</keyword>
<evidence type="ECO:0000256" key="6">
    <source>
        <dbReference type="ARBA" id="ARBA00023065"/>
    </source>
</evidence>
<feature type="transmembrane region" description="Helical" evidence="10">
    <location>
        <begin position="97"/>
        <end position="122"/>
    </location>
</feature>
<feature type="domain" description="Potassium channel" evidence="11">
    <location>
        <begin position="262"/>
        <end position="332"/>
    </location>
</feature>
<dbReference type="Proteomes" id="UP000198341">
    <property type="component" value="Chromosome 5"/>
</dbReference>
<dbReference type="eggNOG" id="KOG1418">
    <property type="taxonomic scope" value="Eukaryota"/>
</dbReference>
<dbReference type="AlphaFoldDB" id="K8EFN3"/>
<name>K8EFN3_9CHLO</name>
<feature type="compositionally biased region" description="Low complexity" evidence="9">
    <location>
        <begin position="39"/>
        <end position="51"/>
    </location>
</feature>
<feature type="region of interest" description="Disordered" evidence="9">
    <location>
        <begin position="417"/>
        <end position="441"/>
    </location>
</feature>
<dbReference type="RefSeq" id="XP_007513359.1">
    <property type="nucleotide sequence ID" value="XM_007513297.1"/>
</dbReference>
<keyword evidence="5 10" id="KW-1133">Transmembrane helix</keyword>
<proteinExistence type="inferred from homology"/>
<evidence type="ECO:0000256" key="7">
    <source>
        <dbReference type="ARBA" id="ARBA00023136"/>
    </source>
</evidence>
<dbReference type="GO" id="GO:0005886">
    <property type="term" value="C:plasma membrane"/>
    <property type="evidence" value="ECO:0007669"/>
    <property type="project" value="TreeGrafter"/>
</dbReference>
<feature type="transmembrane region" description="Helical" evidence="10">
    <location>
        <begin position="256"/>
        <end position="277"/>
    </location>
</feature>
<dbReference type="OrthoDB" id="497739at2759"/>
<dbReference type="EMBL" id="FO082274">
    <property type="protein sequence ID" value="CCO16917.1"/>
    <property type="molecule type" value="Genomic_DNA"/>
</dbReference>
<keyword evidence="6" id="KW-0406">Ion transport</keyword>
<dbReference type="GO" id="GO:0022841">
    <property type="term" value="F:potassium ion leak channel activity"/>
    <property type="evidence" value="ECO:0007669"/>
    <property type="project" value="TreeGrafter"/>
</dbReference>
<dbReference type="Gene3D" id="1.10.287.70">
    <property type="match status" value="2"/>
</dbReference>
<dbReference type="GO" id="GO:0015271">
    <property type="term" value="F:outward rectifier potassium channel activity"/>
    <property type="evidence" value="ECO:0007669"/>
    <property type="project" value="TreeGrafter"/>
</dbReference>
<evidence type="ECO:0000313" key="12">
    <source>
        <dbReference type="EMBL" id="CCO16917.1"/>
    </source>
</evidence>
<keyword evidence="13" id="KW-1185">Reference proteome</keyword>
<sequence>MAEKKSITQGASTYGTVSKSNSNDNSFEEDDAYDPYAMRSSGIGRGSNNGSPSTKYGGDAHDDSTNKTFPFRRRRLVDNLSKWRLNAKNKRSERSALANFVIDWTLPIFACYIGISVVILMTDPNEPAFSGSFVKAFYFVAVTIMAIGYGDYYPVSDGGKIYIMVLIFTGIVIVASVFDRLTMWFLVKAKDVRGKLEEKRSREIEEDLVTLREAIVSSHKMKGTEEYEPNLLQKGSHEKSTQKVTEDIQSMRKNSVWYAVGMLLAVVISGAAIFHAIEGHTYLDCIYWAVVTTTTVGYGDIYPVTDPGRLFTCAYGLCSIGLVTYSLSLIAKNTLYQSLEDESAVESFQLTAQTLIDIGGKKGYASEFDFLVAMLLASGKVDSEDVEEIRRKFMRLDINGDKQLDYRDLLGGDLSSQGGATTLSRAAPRPGTPERKLIPKE</sequence>
<dbReference type="InterPro" id="IPR018247">
    <property type="entry name" value="EF_Hand_1_Ca_BS"/>
</dbReference>
<evidence type="ECO:0000256" key="1">
    <source>
        <dbReference type="ARBA" id="ARBA00004141"/>
    </source>
</evidence>
<dbReference type="InterPro" id="IPR003280">
    <property type="entry name" value="2pore_dom_K_chnl"/>
</dbReference>
<dbReference type="InterPro" id="IPR013099">
    <property type="entry name" value="K_chnl_dom"/>
</dbReference>
<feature type="compositionally biased region" description="Basic and acidic residues" evidence="9">
    <location>
        <begin position="432"/>
        <end position="441"/>
    </location>
</feature>
<dbReference type="PANTHER" id="PTHR11003">
    <property type="entry name" value="POTASSIUM CHANNEL, SUBFAMILY K"/>
    <property type="match status" value="1"/>
</dbReference>
<dbReference type="GO" id="GO:0005774">
    <property type="term" value="C:vacuolar membrane"/>
    <property type="evidence" value="ECO:0007669"/>
    <property type="project" value="UniProtKB-ARBA"/>
</dbReference>
<keyword evidence="3" id="KW-0813">Transport</keyword>
<accession>K8EFN3</accession>
<feature type="region of interest" description="Disordered" evidence="9">
    <location>
        <begin position="1"/>
        <end position="67"/>
    </location>
</feature>
<dbReference type="GeneID" id="19016014"/>
<dbReference type="PROSITE" id="PS00018">
    <property type="entry name" value="EF_HAND_1"/>
    <property type="match status" value="1"/>
</dbReference>
<gene>
    <name evidence="12" type="ORF">Bathy05g05110</name>
</gene>
<feature type="compositionally biased region" description="Polar residues" evidence="9">
    <location>
        <begin position="7"/>
        <end position="25"/>
    </location>
</feature>
<dbReference type="PANTHER" id="PTHR11003:SF291">
    <property type="entry name" value="IP11374P"/>
    <property type="match status" value="1"/>
</dbReference>
<evidence type="ECO:0000256" key="5">
    <source>
        <dbReference type="ARBA" id="ARBA00022989"/>
    </source>
</evidence>
<organism evidence="12 13">
    <name type="scientific">Bathycoccus prasinos</name>
    <dbReference type="NCBI Taxonomy" id="41875"/>
    <lineage>
        <taxon>Eukaryota</taxon>
        <taxon>Viridiplantae</taxon>
        <taxon>Chlorophyta</taxon>
        <taxon>Mamiellophyceae</taxon>
        <taxon>Mamiellales</taxon>
        <taxon>Bathycoccaceae</taxon>
        <taxon>Bathycoccus</taxon>
    </lineage>
</organism>
<dbReference type="PRINTS" id="PR01333">
    <property type="entry name" value="2POREKCHANEL"/>
</dbReference>
<comment type="similarity">
    <text evidence="2">Belongs to the two pore domain potassium channel (TC 1.A.1.7) family.</text>
</comment>
<feature type="transmembrane region" description="Helical" evidence="10">
    <location>
        <begin position="128"/>
        <end position="149"/>
    </location>
</feature>